<dbReference type="EMBL" id="CAJOBZ010000061">
    <property type="protein sequence ID" value="CAF4926370.1"/>
    <property type="molecule type" value="Genomic_DNA"/>
</dbReference>
<evidence type="ECO:0000313" key="2">
    <source>
        <dbReference type="EMBL" id="CAF4926370.1"/>
    </source>
</evidence>
<evidence type="ECO:0000313" key="3">
    <source>
        <dbReference type="Proteomes" id="UP000663880"/>
    </source>
</evidence>
<organism evidence="2 3">
    <name type="scientific">Pieris macdunnoughi</name>
    <dbReference type="NCBI Taxonomy" id="345717"/>
    <lineage>
        <taxon>Eukaryota</taxon>
        <taxon>Metazoa</taxon>
        <taxon>Ecdysozoa</taxon>
        <taxon>Arthropoda</taxon>
        <taxon>Hexapoda</taxon>
        <taxon>Insecta</taxon>
        <taxon>Pterygota</taxon>
        <taxon>Neoptera</taxon>
        <taxon>Endopterygota</taxon>
        <taxon>Lepidoptera</taxon>
        <taxon>Glossata</taxon>
        <taxon>Ditrysia</taxon>
        <taxon>Papilionoidea</taxon>
        <taxon>Pieridae</taxon>
        <taxon>Pierinae</taxon>
        <taxon>Pieris</taxon>
    </lineage>
</organism>
<accession>A0A821WH48</accession>
<protein>
    <submittedName>
        <fullName evidence="2">Uncharacterized protein</fullName>
    </submittedName>
</protein>
<dbReference type="Proteomes" id="UP000663880">
    <property type="component" value="Unassembled WGS sequence"/>
</dbReference>
<feature type="region of interest" description="Disordered" evidence="1">
    <location>
        <begin position="199"/>
        <end position="221"/>
    </location>
</feature>
<dbReference type="OrthoDB" id="7479140at2759"/>
<comment type="caution">
    <text evidence="2">The sequence shown here is derived from an EMBL/GenBank/DDBJ whole genome shotgun (WGS) entry which is preliminary data.</text>
</comment>
<sequence length="680" mass="77561">MYDNYMDNFLKKVNKSYVTRNTDSTDFEYPTKIPAVSIKHGKHHLLDGVSGNDSPPNIQMIYEDPKLKSSKERDKKYFKHVLQKYCSKDKLIDTQIGKEESYQKNRGDHQGSLNTYSKSLQGKVLPRLSHIFRRPSNYTKQLPSIEENHKIDTNQYLYCVGCEQRRIKKRRKARGLEQPVYNVEGDLLTPFLTKISAPEKHASKNQSSGTPSPLTSSVGSIDNRYKQRSIMTAPDDGIENYEIFYNQTNLDGSDYKRHKTLQYPSMYSKRVTQAMRNTCCQINYGSLPGKSNDGKVKPSSSSSFWNFVAEKIQAKYKKKDQFPNDCACEQIRKPPQITNQKQDMSHCCPTSCEKFKNILKGSSDTLQSPNRGRMSPDSIQMQGSGSSGIKLTKAPDPHSLSKNATSRDCQCNSKELKTYEPPTPTYNECQKPHDEITAALAESYNGEILCIHNPPCVLINGCLNLPPPKPSGLMNIWRFTQHKKSSEFRKNKYQSQFIEQACQYEQPFVIQDLLPEFQTEKIVQSVCNHKPPCEIVRGCYKPKLDQTLKDSRSCVHVPMCPKLPECLLRHSADGQAQCPHRPRCREFPMCSKKLLLLTAKEDMSTQVRPRSRMVCRHDPPCLMIPRCIARVLCTDSVPYDAIPDCVHQPFCELIPACCRKTAKEMVSVSSQYPKTPCRIV</sequence>
<feature type="compositionally biased region" description="Polar residues" evidence="1">
    <location>
        <begin position="204"/>
        <end position="220"/>
    </location>
</feature>
<evidence type="ECO:0000256" key="1">
    <source>
        <dbReference type="SAM" id="MobiDB-lite"/>
    </source>
</evidence>
<gene>
    <name evidence="2" type="ORF">PMACD_LOCUS13485</name>
</gene>
<reference evidence="2" key="1">
    <citation type="submission" date="2021-02" db="EMBL/GenBank/DDBJ databases">
        <authorList>
            <person name="Steward A R."/>
        </authorList>
    </citation>
    <scope>NUCLEOTIDE SEQUENCE</scope>
</reference>
<proteinExistence type="predicted"/>
<dbReference type="AlphaFoldDB" id="A0A821WH48"/>
<keyword evidence="3" id="KW-1185">Reference proteome</keyword>
<feature type="region of interest" description="Disordered" evidence="1">
    <location>
        <begin position="363"/>
        <end position="406"/>
    </location>
</feature>
<name>A0A821WH48_9NEOP</name>